<accession>A0ABD8B260</accession>
<dbReference type="EMBL" id="CP145893">
    <property type="protein sequence ID" value="WWP23927.1"/>
    <property type="molecule type" value="Genomic_DNA"/>
</dbReference>
<proteinExistence type="predicted"/>
<organism evidence="1 2">
    <name type="scientific">Paenibacillus amylolyticus</name>
    <dbReference type="NCBI Taxonomy" id="1451"/>
    <lineage>
        <taxon>Bacteria</taxon>
        <taxon>Bacillati</taxon>
        <taxon>Bacillota</taxon>
        <taxon>Bacilli</taxon>
        <taxon>Bacillales</taxon>
        <taxon>Paenibacillaceae</taxon>
        <taxon>Paenibacillus</taxon>
    </lineage>
</organism>
<dbReference type="RefSeq" id="WP_338709100.1">
    <property type="nucleotide sequence ID" value="NZ_CP145893.1"/>
</dbReference>
<keyword evidence="1" id="KW-0614">Plasmid</keyword>
<sequence>MIATTNMPTLRNNWKYNNLYNRNFNRMLKFVYCLVLIVKELIA</sequence>
<protein>
    <submittedName>
        <fullName evidence="1">Uncharacterized protein</fullName>
    </submittedName>
</protein>
<dbReference type="GeneID" id="93480107"/>
<dbReference type="Proteomes" id="UP001364764">
    <property type="component" value="Plasmid pY5S7-1"/>
</dbReference>
<evidence type="ECO:0000313" key="2">
    <source>
        <dbReference type="Proteomes" id="UP001364764"/>
    </source>
</evidence>
<reference evidence="1 2" key="1">
    <citation type="submission" date="2024-02" db="EMBL/GenBank/DDBJ databases">
        <title>Complete sequences of two Paenibacillus sp. strains and one Lysinibacillus strain isolated from the environment on STAA medium highlight biotechnological potential.</title>
        <authorList>
            <person name="Attere S.A."/>
            <person name="Piche L.C."/>
            <person name="Intertaglia L."/>
            <person name="Lami R."/>
            <person name="Charette S.J."/>
            <person name="Vincent A.T."/>
        </authorList>
    </citation>
    <scope>NUCLEOTIDE SEQUENCE [LARGE SCALE GENOMIC DNA]</scope>
    <source>
        <strain evidence="1 2">Y5S-7</strain>
        <plasmid evidence="1 2">pY5S7-1</plasmid>
    </source>
</reference>
<gene>
    <name evidence="1" type="ORF">V6668_31540</name>
</gene>
<dbReference type="AlphaFoldDB" id="A0ABD8B260"/>
<evidence type="ECO:0000313" key="1">
    <source>
        <dbReference type="EMBL" id="WWP23927.1"/>
    </source>
</evidence>
<name>A0ABD8B260_PAEAM</name>
<geneLocation type="plasmid" evidence="1 2">
    <name>pY5S7-1</name>
</geneLocation>